<keyword evidence="2" id="KW-0732">Signal</keyword>
<feature type="non-terminal residue" evidence="8">
    <location>
        <position position="1"/>
    </location>
</feature>
<evidence type="ECO:0000259" key="7">
    <source>
        <dbReference type="PROSITE" id="PS50026"/>
    </source>
</evidence>
<dbReference type="PROSITE" id="PS00022">
    <property type="entry name" value="EGF_1"/>
    <property type="match status" value="3"/>
</dbReference>
<dbReference type="InterPro" id="IPR051355">
    <property type="entry name" value="Notch/Slit_guidance"/>
</dbReference>
<dbReference type="InterPro" id="IPR049883">
    <property type="entry name" value="NOTCH1_EGF-like"/>
</dbReference>
<dbReference type="InterPro" id="IPR000152">
    <property type="entry name" value="EGF-type_Asp/Asn_hydroxyl_site"/>
</dbReference>
<dbReference type="SMART" id="SM00179">
    <property type="entry name" value="EGF_CA"/>
    <property type="match status" value="2"/>
</dbReference>
<feature type="disulfide bond" evidence="6">
    <location>
        <begin position="138"/>
        <end position="147"/>
    </location>
</feature>
<dbReference type="GO" id="GO:0005886">
    <property type="term" value="C:plasma membrane"/>
    <property type="evidence" value="ECO:0007669"/>
    <property type="project" value="TreeGrafter"/>
</dbReference>
<dbReference type="CTD" id="20251995"/>
<dbReference type="InterPro" id="IPR001881">
    <property type="entry name" value="EGF-like_Ca-bd_dom"/>
</dbReference>
<comment type="caution">
    <text evidence="6">Lacks conserved residue(s) required for the propagation of feature annotation.</text>
</comment>
<dbReference type="AlphaFoldDB" id="V3ZKV5"/>
<dbReference type="STRING" id="225164.V3ZKV5"/>
<dbReference type="FunFam" id="2.10.25.10:FF:000671">
    <property type="entry name" value="Protein Z, vitamin K-dependent plasma glycoprotein a"/>
    <property type="match status" value="1"/>
</dbReference>
<dbReference type="EMBL" id="KB203363">
    <property type="protein sequence ID" value="ESO84897.1"/>
    <property type="molecule type" value="Genomic_DNA"/>
</dbReference>
<dbReference type="PROSITE" id="PS50026">
    <property type="entry name" value="EGF_3"/>
    <property type="match status" value="3"/>
</dbReference>
<dbReference type="GO" id="GO:0007411">
    <property type="term" value="P:axon guidance"/>
    <property type="evidence" value="ECO:0007669"/>
    <property type="project" value="TreeGrafter"/>
</dbReference>
<dbReference type="PANTHER" id="PTHR45836:SF23">
    <property type="entry name" value="NEUROGENIC LOCUS NOTCH HOMOLOG PROTEIN 1"/>
    <property type="match status" value="1"/>
</dbReference>
<evidence type="ECO:0000256" key="3">
    <source>
        <dbReference type="ARBA" id="ARBA00022737"/>
    </source>
</evidence>
<evidence type="ECO:0000313" key="8">
    <source>
        <dbReference type="EMBL" id="ESO84897.1"/>
    </source>
</evidence>
<evidence type="ECO:0000256" key="5">
    <source>
        <dbReference type="ARBA" id="ARBA00023180"/>
    </source>
</evidence>
<keyword evidence="3" id="KW-0677">Repeat</keyword>
<proteinExistence type="predicted"/>
<feature type="non-terminal residue" evidence="8">
    <location>
        <position position="156"/>
    </location>
</feature>
<dbReference type="SMART" id="SM00181">
    <property type="entry name" value="EGF"/>
    <property type="match status" value="4"/>
</dbReference>
<keyword evidence="5" id="KW-0325">Glycoprotein</keyword>
<dbReference type="CDD" id="cd00054">
    <property type="entry name" value="EGF_CA"/>
    <property type="match status" value="2"/>
</dbReference>
<evidence type="ECO:0000313" key="9">
    <source>
        <dbReference type="Proteomes" id="UP000030746"/>
    </source>
</evidence>
<feature type="disulfide bond" evidence="6">
    <location>
        <begin position="100"/>
        <end position="109"/>
    </location>
</feature>
<feature type="domain" description="EGF-like" evidence="7">
    <location>
        <begin position="71"/>
        <end position="110"/>
    </location>
</feature>
<accession>V3ZKV5</accession>
<feature type="domain" description="EGF-like" evidence="7">
    <location>
        <begin position="33"/>
        <end position="69"/>
    </location>
</feature>
<protein>
    <recommendedName>
        <fullName evidence="7">EGF-like domain-containing protein</fullName>
    </recommendedName>
</protein>
<dbReference type="InterPro" id="IPR000742">
    <property type="entry name" value="EGF"/>
</dbReference>
<evidence type="ECO:0000256" key="6">
    <source>
        <dbReference type="PROSITE-ProRule" id="PRU00076"/>
    </source>
</evidence>
<sequence length="156" mass="16757">SESCDSNHVCHVDRDVVTCKCKTGYRGLQCSEDINECTDLSIDCNTGQCINTPGSFSCQCQNDFTGGCQNGPVPCDKNNCNPLNTANCINTGTTTSRCECKPGFKGATCGESIDSCDSNPCIHSQRCDNLVNDYTCICEAGWTGRRCETLIDTCSS</sequence>
<dbReference type="GO" id="GO:0005509">
    <property type="term" value="F:calcium ion binding"/>
    <property type="evidence" value="ECO:0007669"/>
    <property type="project" value="InterPro"/>
</dbReference>
<dbReference type="GO" id="GO:0007219">
    <property type="term" value="P:Notch signaling pathway"/>
    <property type="evidence" value="ECO:0007669"/>
    <property type="project" value="TreeGrafter"/>
</dbReference>
<dbReference type="SUPFAM" id="SSF57196">
    <property type="entry name" value="EGF/Laminin"/>
    <property type="match status" value="2"/>
</dbReference>
<dbReference type="Gene3D" id="2.10.25.10">
    <property type="entry name" value="Laminin"/>
    <property type="match status" value="2"/>
</dbReference>
<keyword evidence="9" id="KW-1185">Reference proteome</keyword>
<dbReference type="Proteomes" id="UP000030746">
    <property type="component" value="Unassembled WGS sequence"/>
</dbReference>
<name>V3ZKV5_LOTGI</name>
<reference evidence="8 9" key="1">
    <citation type="journal article" date="2013" name="Nature">
        <title>Insights into bilaterian evolution from three spiralian genomes.</title>
        <authorList>
            <person name="Simakov O."/>
            <person name="Marletaz F."/>
            <person name="Cho S.J."/>
            <person name="Edsinger-Gonzales E."/>
            <person name="Havlak P."/>
            <person name="Hellsten U."/>
            <person name="Kuo D.H."/>
            <person name="Larsson T."/>
            <person name="Lv J."/>
            <person name="Arendt D."/>
            <person name="Savage R."/>
            <person name="Osoegawa K."/>
            <person name="de Jong P."/>
            <person name="Grimwood J."/>
            <person name="Chapman J.A."/>
            <person name="Shapiro H."/>
            <person name="Aerts A."/>
            <person name="Otillar R.P."/>
            <person name="Terry A.Y."/>
            <person name="Boore J.L."/>
            <person name="Grigoriev I.V."/>
            <person name="Lindberg D.R."/>
            <person name="Seaver E.C."/>
            <person name="Weisblat D.A."/>
            <person name="Putnam N.H."/>
            <person name="Rokhsar D.S."/>
        </authorList>
    </citation>
    <scope>NUCLEOTIDE SEQUENCE [LARGE SCALE GENOMIC DNA]</scope>
</reference>
<evidence type="ECO:0000256" key="2">
    <source>
        <dbReference type="ARBA" id="ARBA00022729"/>
    </source>
</evidence>
<dbReference type="OMA" id="HYICECE"/>
<keyword evidence="4 6" id="KW-1015">Disulfide bond</keyword>
<organism evidence="8 9">
    <name type="scientific">Lottia gigantea</name>
    <name type="common">Giant owl limpet</name>
    <dbReference type="NCBI Taxonomy" id="225164"/>
    <lineage>
        <taxon>Eukaryota</taxon>
        <taxon>Metazoa</taxon>
        <taxon>Spiralia</taxon>
        <taxon>Lophotrochozoa</taxon>
        <taxon>Mollusca</taxon>
        <taxon>Gastropoda</taxon>
        <taxon>Patellogastropoda</taxon>
        <taxon>Lottioidea</taxon>
        <taxon>Lottiidae</taxon>
        <taxon>Lottia</taxon>
    </lineage>
</organism>
<dbReference type="Pfam" id="PF00008">
    <property type="entry name" value="EGF"/>
    <property type="match status" value="1"/>
</dbReference>
<evidence type="ECO:0000256" key="4">
    <source>
        <dbReference type="ARBA" id="ARBA00023157"/>
    </source>
</evidence>
<dbReference type="PROSITE" id="PS00010">
    <property type="entry name" value="ASX_HYDROXYL"/>
    <property type="match status" value="2"/>
</dbReference>
<dbReference type="Pfam" id="PF07645">
    <property type="entry name" value="EGF_CA"/>
    <property type="match status" value="1"/>
</dbReference>
<feature type="domain" description="EGF-like" evidence="7">
    <location>
        <begin position="112"/>
        <end position="148"/>
    </location>
</feature>
<dbReference type="RefSeq" id="XP_009064415.1">
    <property type="nucleotide sequence ID" value="XM_009066167.1"/>
</dbReference>
<dbReference type="GO" id="GO:0009986">
    <property type="term" value="C:cell surface"/>
    <property type="evidence" value="ECO:0007669"/>
    <property type="project" value="TreeGrafter"/>
</dbReference>
<dbReference type="PROSITE" id="PS01186">
    <property type="entry name" value="EGF_2"/>
    <property type="match status" value="3"/>
</dbReference>
<dbReference type="PANTHER" id="PTHR45836">
    <property type="entry name" value="SLIT HOMOLOG"/>
    <property type="match status" value="1"/>
</dbReference>
<dbReference type="KEGG" id="lgi:LOTGIDRAFT_70871"/>
<dbReference type="GO" id="GO:0043235">
    <property type="term" value="C:receptor complex"/>
    <property type="evidence" value="ECO:0007669"/>
    <property type="project" value="TreeGrafter"/>
</dbReference>
<gene>
    <name evidence="8" type="ORF">LOTGIDRAFT_70871</name>
</gene>
<keyword evidence="1 6" id="KW-0245">EGF-like domain</keyword>
<dbReference type="GeneID" id="20251995"/>
<dbReference type="OrthoDB" id="6287073at2759"/>
<evidence type="ECO:0000256" key="1">
    <source>
        <dbReference type="ARBA" id="ARBA00022536"/>
    </source>
</evidence>